<gene>
    <name evidence="2" type="ORF">F2Q68_00034224</name>
</gene>
<evidence type="ECO:0000313" key="2">
    <source>
        <dbReference type="EMBL" id="KAF2552330.1"/>
    </source>
</evidence>
<sequence length="130" mass="14461">MARRPFPLPPVPRCDEPEAYSVIAIRPWSLPSETPASGSPLEETPVPRIPARRNPGSPLRRETFSTWKPKVGTRRQDPDPGAGPWKLEVGTWNLGSKKPGTLGGRNLEPGVISSWNIIPNSWPLIFWLHV</sequence>
<comment type="caution">
    <text evidence="2">The sequence shown here is derived from an EMBL/GenBank/DDBJ whole genome shotgun (WGS) entry which is preliminary data.</text>
</comment>
<organism evidence="2 3">
    <name type="scientific">Brassica cretica</name>
    <name type="common">Mustard</name>
    <dbReference type="NCBI Taxonomy" id="69181"/>
    <lineage>
        <taxon>Eukaryota</taxon>
        <taxon>Viridiplantae</taxon>
        <taxon>Streptophyta</taxon>
        <taxon>Embryophyta</taxon>
        <taxon>Tracheophyta</taxon>
        <taxon>Spermatophyta</taxon>
        <taxon>Magnoliopsida</taxon>
        <taxon>eudicotyledons</taxon>
        <taxon>Gunneridae</taxon>
        <taxon>Pentapetalae</taxon>
        <taxon>rosids</taxon>
        <taxon>malvids</taxon>
        <taxon>Brassicales</taxon>
        <taxon>Brassicaceae</taxon>
        <taxon>Brassiceae</taxon>
        <taxon>Brassica</taxon>
    </lineage>
</organism>
<evidence type="ECO:0000313" key="3">
    <source>
        <dbReference type="Proteomes" id="UP000712281"/>
    </source>
</evidence>
<proteinExistence type="predicted"/>
<name>A0A8S9H5B8_BRACR</name>
<protein>
    <submittedName>
        <fullName evidence="2">Uncharacterized protein</fullName>
    </submittedName>
</protein>
<reference evidence="2" key="1">
    <citation type="submission" date="2019-12" db="EMBL/GenBank/DDBJ databases">
        <title>Genome sequencing and annotation of Brassica cretica.</title>
        <authorList>
            <person name="Studholme D.J."/>
            <person name="Sarris P.F."/>
        </authorList>
    </citation>
    <scope>NUCLEOTIDE SEQUENCE</scope>
    <source>
        <strain evidence="2">PFS-001/15</strain>
        <tissue evidence="2">Leaf</tissue>
    </source>
</reference>
<evidence type="ECO:0000256" key="1">
    <source>
        <dbReference type="SAM" id="MobiDB-lite"/>
    </source>
</evidence>
<dbReference type="Proteomes" id="UP000712281">
    <property type="component" value="Unassembled WGS sequence"/>
</dbReference>
<accession>A0A8S9H5B8</accession>
<dbReference type="EMBL" id="QGKW02001988">
    <property type="protein sequence ID" value="KAF2552330.1"/>
    <property type="molecule type" value="Genomic_DNA"/>
</dbReference>
<feature type="region of interest" description="Disordered" evidence="1">
    <location>
        <begin position="30"/>
        <end position="90"/>
    </location>
</feature>
<dbReference type="AlphaFoldDB" id="A0A8S9H5B8"/>